<evidence type="ECO:0000313" key="13">
    <source>
        <dbReference type="Proteomes" id="UP000002318"/>
    </source>
</evidence>
<keyword evidence="13" id="KW-1185">Reference proteome</keyword>
<dbReference type="KEGG" id="ssm:Spirs_3209"/>
<keyword evidence="3 8" id="KW-0690">Ribosome biogenesis</keyword>
<name>E1R5H9_SEDSS</name>
<evidence type="ECO:0000256" key="1">
    <source>
        <dbReference type="ARBA" id="ARBA00008279"/>
    </source>
</evidence>
<comment type="subunit">
    <text evidence="8">Associates with the 50S ribosomal subunit.</text>
</comment>
<dbReference type="Pfam" id="PF14714">
    <property type="entry name" value="KH_dom-like"/>
    <property type="match status" value="1"/>
</dbReference>
<dbReference type="NCBIfam" id="TIGR00231">
    <property type="entry name" value="small_GTP"/>
    <property type="match status" value="2"/>
</dbReference>
<evidence type="ECO:0000256" key="7">
    <source>
        <dbReference type="ARBA" id="ARBA00032345"/>
    </source>
</evidence>
<sequence length="453" mass="50824">MSVSISQSPDSSGRRPLIAVVGRPNVGKSTLFNRLVRKRRAITDPTPGVTRDSIEHEWILDPYALTIVDTGGFKVEGDSLDEQVKEKSVSYLKRADLILLLMDVTDVTGEDETFIEYLRPYSDKLLLVVNKVDNRERENGVWNYLSYGLGEPIAISAAHGLGIDLLEEAVLRFLGEAQLLKSREAEAEDSFSLRLALLGKPNTGKSTLANRLIGRDVSIVSDLPGTTRDVVESSFSYRGMNCTILDTAGIRRKKKVGENIEYYSVNRALSAIEEAHVVLLMIDAQEGLSEQDKKITSQIIKRGRSVVMVLNKWDLLQEVPNMIQAISDRVRFLFPVLSFAPLVPISAKTGEGVDKLLSTVYAVRKQMSKRVDTSRFNDKLKEWGEHYQPARGKRGHFKVLYGTQVGVEPVRFLLFVNRKKGFPPGYISYLTNKIRKELGFPSVPVIIDLKERR</sequence>
<dbReference type="Gene3D" id="3.40.50.300">
    <property type="entry name" value="P-loop containing nucleotide triphosphate hydrolases"/>
    <property type="match status" value="2"/>
</dbReference>
<dbReference type="CDD" id="cd01894">
    <property type="entry name" value="EngA1"/>
    <property type="match status" value="1"/>
</dbReference>
<comment type="function">
    <text evidence="8 10">GTPase that plays an essential role in the late steps of ribosome biogenesis.</text>
</comment>
<dbReference type="Gene3D" id="3.30.300.20">
    <property type="match status" value="1"/>
</dbReference>
<keyword evidence="4 10" id="KW-0677">Repeat</keyword>
<keyword evidence="5 8" id="KW-0547">Nucleotide-binding</keyword>
<dbReference type="RefSeq" id="WP_013255766.1">
    <property type="nucleotide sequence ID" value="NC_014364.1"/>
</dbReference>
<dbReference type="InterPro" id="IPR015946">
    <property type="entry name" value="KH_dom-like_a/b"/>
</dbReference>
<evidence type="ECO:0000256" key="9">
    <source>
        <dbReference type="PROSITE-ProRule" id="PRU01049"/>
    </source>
</evidence>
<dbReference type="OrthoDB" id="9805918at2"/>
<reference evidence="12 13" key="1">
    <citation type="journal article" date="2010" name="Stand. Genomic Sci.">
        <title>Complete genome sequence of Spirochaeta smaragdinae type strain (SEBR 4228).</title>
        <authorList>
            <person name="Mavromatis K."/>
            <person name="Yasawong M."/>
            <person name="Chertkov O."/>
            <person name="Lapidus A."/>
            <person name="Lucas S."/>
            <person name="Nolan M."/>
            <person name="Del Rio T.G."/>
            <person name="Tice H."/>
            <person name="Cheng J.F."/>
            <person name="Pitluck S."/>
            <person name="Liolios K."/>
            <person name="Ivanova N."/>
            <person name="Tapia R."/>
            <person name="Han C."/>
            <person name="Bruce D."/>
            <person name="Goodwin L."/>
            <person name="Pati A."/>
            <person name="Chen A."/>
            <person name="Palaniappan K."/>
            <person name="Land M."/>
            <person name="Hauser L."/>
            <person name="Chang Y.J."/>
            <person name="Jeffries C.D."/>
            <person name="Detter J.C."/>
            <person name="Rohde M."/>
            <person name="Brambilla E."/>
            <person name="Spring S."/>
            <person name="Goker M."/>
            <person name="Sikorski J."/>
            <person name="Woyke T."/>
            <person name="Bristow J."/>
            <person name="Eisen J.A."/>
            <person name="Markowitz V."/>
            <person name="Hugenholtz P."/>
            <person name="Klenk H.P."/>
            <person name="Kyrpides N.C."/>
        </authorList>
    </citation>
    <scope>NUCLEOTIDE SEQUENCE [LARGE SCALE GENOMIC DNA]</scope>
    <source>
        <strain evidence="13">DSM 11293 / JCM 15392 / SEBR 4228</strain>
    </source>
</reference>
<dbReference type="PANTHER" id="PTHR43834:SF6">
    <property type="entry name" value="GTPASE DER"/>
    <property type="match status" value="1"/>
</dbReference>
<evidence type="ECO:0000256" key="2">
    <source>
        <dbReference type="ARBA" id="ARBA00020953"/>
    </source>
</evidence>
<evidence type="ECO:0000256" key="6">
    <source>
        <dbReference type="ARBA" id="ARBA00023134"/>
    </source>
</evidence>
<dbReference type="PROSITE" id="PS51712">
    <property type="entry name" value="G_ENGA"/>
    <property type="match status" value="1"/>
</dbReference>
<dbReference type="NCBIfam" id="TIGR03594">
    <property type="entry name" value="GTPase_EngA"/>
    <property type="match status" value="1"/>
</dbReference>
<dbReference type="PRINTS" id="PR00326">
    <property type="entry name" value="GTP1OBG"/>
</dbReference>
<evidence type="ECO:0000256" key="5">
    <source>
        <dbReference type="ARBA" id="ARBA00022741"/>
    </source>
</evidence>
<dbReference type="InterPro" id="IPR027417">
    <property type="entry name" value="P-loop_NTPase"/>
</dbReference>
<dbReference type="HAMAP" id="MF_00195">
    <property type="entry name" value="GTPase_Der"/>
    <property type="match status" value="1"/>
</dbReference>
<dbReference type="InterPro" id="IPR006073">
    <property type="entry name" value="GTP-bd"/>
</dbReference>
<feature type="binding site" evidence="8">
    <location>
        <begin position="130"/>
        <end position="133"/>
    </location>
    <ligand>
        <name>GTP</name>
        <dbReference type="ChEBI" id="CHEBI:37565"/>
        <label>1</label>
    </ligand>
</feature>
<evidence type="ECO:0000259" key="11">
    <source>
        <dbReference type="PROSITE" id="PS51712"/>
    </source>
</evidence>
<dbReference type="PIRSF" id="PIRSF006485">
    <property type="entry name" value="GTP-binding_EngA"/>
    <property type="match status" value="1"/>
</dbReference>
<feature type="binding site" evidence="8">
    <location>
        <begin position="199"/>
        <end position="206"/>
    </location>
    <ligand>
        <name>GTP</name>
        <dbReference type="ChEBI" id="CHEBI:37565"/>
        <label>2</label>
    </ligand>
</feature>
<feature type="binding site" evidence="8">
    <location>
        <begin position="311"/>
        <end position="314"/>
    </location>
    <ligand>
        <name>GTP</name>
        <dbReference type="ChEBI" id="CHEBI:37565"/>
        <label>2</label>
    </ligand>
</feature>
<dbReference type="InterPro" id="IPR005225">
    <property type="entry name" value="Small_GTP-bd"/>
</dbReference>
<dbReference type="EMBL" id="CP002116">
    <property type="protein sequence ID" value="ADK82307.1"/>
    <property type="molecule type" value="Genomic_DNA"/>
</dbReference>
<dbReference type="AlphaFoldDB" id="E1R5H9"/>
<dbReference type="Pfam" id="PF01926">
    <property type="entry name" value="MMR_HSR1"/>
    <property type="match status" value="2"/>
</dbReference>
<dbReference type="Proteomes" id="UP000002318">
    <property type="component" value="Chromosome"/>
</dbReference>
<dbReference type="InterPro" id="IPR031166">
    <property type="entry name" value="G_ENGA"/>
</dbReference>
<dbReference type="InterPro" id="IPR016484">
    <property type="entry name" value="GTPase_Der"/>
</dbReference>
<evidence type="ECO:0000256" key="4">
    <source>
        <dbReference type="ARBA" id="ARBA00022737"/>
    </source>
</evidence>
<dbReference type="PANTHER" id="PTHR43834">
    <property type="entry name" value="GTPASE DER"/>
    <property type="match status" value="1"/>
</dbReference>
<dbReference type="FunFam" id="3.40.50.300:FF:000040">
    <property type="entry name" value="GTPase Der"/>
    <property type="match status" value="1"/>
</dbReference>
<comment type="similarity">
    <text evidence="1 8 9 10">Belongs to the TRAFAC class TrmE-Era-EngA-EngB-Septin-like GTPase superfamily. EngA (Der) GTPase family.</text>
</comment>
<feature type="domain" description="EngA-type G" evidence="11">
    <location>
        <begin position="193"/>
        <end position="368"/>
    </location>
</feature>
<accession>E1R5H9</accession>
<protein>
    <recommendedName>
        <fullName evidence="2 8">GTPase Der</fullName>
    </recommendedName>
    <alternativeName>
        <fullName evidence="7 8">GTP-binding protein EngA</fullName>
    </alternativeName>
</protein>
<dbReference type="eggNOG" id="COG1160">
    <property type="taxonomic scope" value="Bacteria"/>
</dbReference>
<evidence type="ECO:0000256" key="8">
    <source>
        <dbReference type="HAMAP-Rule" id="MF_00195"/>
    </source>
</evidence>
<gene>
    <name evidence="8" type="primary">der</name>
    <name evidence="12" type="ordered locus">Spirs_3209</name>
</gene>
<dbReference type="HOGENOM" id="CLU_016077_6_1_12"/>
<dbReference type="GO" id="GO:0005525">
    <property type="term" value="F:GTP binding"/>
    <property type="evidence" value="ECO:0007669"/>
    <property type="project" value="UniProtKB-UniRule"/>
</dbReference>
<evidence type="ECO:0000256" key="3">
    <source>
        <dbReference type="ARBA" id="ARBA00022517"/>
    </source>
</evidence>
<feature type="binding site" evidence="8">
    <location>
        <begin position="69"/>
        <end position="73"/>
    </location>
    <ligand>
        <name>GTP</name>
        <dbReference type="ChEBI" id="CHEBI:37565"/>
        <label>1</label>
    </ligand>
</feature>
<dbReference type="InterPro" id="IPR032859">
    <property type="entry name" value="KH_dom-like"/>
</dbReference>
<evidence type="ECO:0000256" key="10">
    <source>
        <dbReference type="RuleBase" id="RU004481"/>
    </source>
</evidence>
<dbReference type="GO" id="GO:0042254">
    <property type="term" value="P:ribosome biogenesis"/>
    <property type="evidence" value="ECO:0007669"/>
    <property type="project" value="UniProtKB-KW"/>
</dbReference>
<dbReference type="CDD" id="cd01895">
    <property type="entry name" value="EngA2"/>
    <property type="match status" value="1"/>
</dbReference>
<evidence type="ECO:0000313" key="12">
    <source>
        <dbReference type="EMBL" id="ADK82307.1"/>
    </source>
</evidence>
<proteinExistence type="inferred from homology"/>
<organism evidence="12 13">
    <name type="scientific">Sediminispirochaeta smaragdinae (strain DSM 11293 / JCM 15392 / SEBR 4228)</name>
    <name type="common">Spirochaeta smaragdinae</name>
    <dbReference type="NCBI Taxonomy" id="573413"/>
    <lineage>
        <taxon>Bacteria</taxon>
        <taxon>Pseudomonadati</taxon>
        <taxon>Spirochaetota</taxon>
        <taxon>Spirochaetia</taxon>
        <taxon>Spirochaetales</taxon>
        <taxon>Spirochaetaceae</taxon>
        <taxon>Sediminispirochaeta</taxon>
    </lineage>
</organism>
<feature type="binding site" evidence="8">
    <location>
        <begin position="246"/>
        <end position="250"/>
    </location>
    <ligand>
        <name>GTP</name>
        <dbReference type="ChEBI" id="CHEBI:37565"/>
        <label>2</label>
    </ligand>
</feature>
<keyword evidence="6 8" id="KW-0342">GTP-binding</keyword>
<dbReference type="STRING" id="573413.Spirs_3209"/>
<dbReference type="SUPFAM" id="SSF52540">
    <property type="entry name" value="P-loop containing nucleoside triphosphate hydrolases"/>
    <property type="match status" value="2"/>
</dbReference>
<feature type="binding site" evidence="8">
    <location>
        <begin position="22"/>
        <end position="29"/>
    </location>
    <ligand>
        <name>GTP</name>
        <dbReference type="ChEBI" id="CHEBI:37565"/>
        <label>1</label>
    </ligand>
</feature>